<feature type="non-terminal residue" evidence="2">
    <location>
        <position position="1"/>
    </location>
</feature>
<feature type="domain" description="IgGFc-binding protein N-terminal" evidence="1">
    <location>
        <begin position="12"/>
        <end position="88"/>
    </location>
</feature>
<organism evidence="2">
    <name type="scientific">marine sediment metagenome</name>
    <dbReference type="NCBI Taxonomy" id="412755"/>
    <lineage>
        <taxon>unclassified sequences</taxon>
        <taxon>metagenomes</taxon>
        <taxon>ecological metagenomes</taxon>
    </lineage>
</organism>
<dbReference type="AlphaFoldDB" id="X1VYN7"/>
<accession>X1VYN7</accession>
<feature type="non-terminal residue" evidence="2">
    <location>
        <position position="89"/>
    </location>
</feature>
<proteinExistence type="predicted"/>
<dbReference type="InterPro" id="IPR035234">
    <property type="entry name" value="IgGFc-bd_N"/>
</dbReference>
<protein>
    <recommendedName>
        <fullName evidence="1">IgGFc-binding protein N-terminal domain-containing protein</fullName>
    </recommendedName>
</protein>
<sequence length="89" mass="9264">ITSARGIGVQNAGMTPGTPYTITLNKGEFFQVVASSQTQELSGSMIKSIPNAQGKCYPIAVFSGSSRTAIDNPCSGGGDFIMQQNFPST</sequence>
<gene>
    <name evidence="2" type="ORF">S12H4_62265</name>
</gene>
<name>X1VYN7_9ZZZZ</name>
<comment type="caution">
    <text evidence="2">The sequence shown here is derived from an EMBL/GenBank/DDBJ whole genome shotgun (WGS) entry which is preliminary data.</text>
</comment>
<dbReference type="EMBL" id="BARW01041687">
    <property type="protein sequence ID" value="GAJ17435.1"/>
    <property type="molecule type" value="Genomic_DNA"/>
</dbReference>
<evidence type="ECO:0000313" key="2">
    <source>
        <dbReference type="EMBL" id="GAJ17435.1"/>
    </source>
</evidence>
<reference evidence="2" key="1">
    <citation type="journal article" date="2014" name="Front. Microbiol.">
        <title>High frequency of phylogenetically diverse reductive dehalogenase-homologous genes in deep subseafloor sedimentary metagenomes.</title>
        <authorList>
            <person name="Kawai M."/>
            <person name="Futagami T."/>
            <person name="Toyoda A."/>
            <person name="Takaki Y."/>
            <person name="Nishi S."/>
            <person name="Hori S."/>
            <person name="Arai W."/>
            <person name="Tsubouchi T."/>
            <person name="Morono Y."/>
            <person name="Uchiyama I."/>
            <person name="Ito T."/>
            <person name="Fujiyama A."/>
            <person name="Inagaki F."/>
            <person name="Takami H."/>
        </authorList>
    </citation>
    <scope>NUCLEOTIDE SEQUENCE</scope>
    <source>
        <strain evidence="2">Expedition CK06-06</strain>
    </source>
</reference>
<evidence type="ECO:0000259" key="1">
    <source>
        <dbReference type="Pfam" id="PF17517"/>
    </source>
</evidence>
<dbReference type="Pfam" id="PF17517">
    <property type="entry name" value="IgGFc_binding"/>
    <property type="match status" value="1"/>
</dbReference>